<dbReference type="InterPro" id="IPR008972">
    <property type="entry name" value="Cupredoxin"/>
</dbReference>
<evidence type="ECO:0000259" key="3">
    <source>
        <dbReference type="Pfam" id="PF07731"/>
    </source>
</evidence>
<evidence type="ECO:0000259" key="2">
    <source>
        <dbReference type="Pfam" id="PF00394"/>
    </source>
</evidence>
<proteinExistence type="inferred from homology"/>
<dbReference type="KEGG" id="vgu:HYG85_01980"/>
<dbReference type="GO" id="GO:0005507">
    <property type="term" value="F:copper ion binding"/>
    <property type="evidence" value="ECO:0007669"/>
    <property type="project" value="InterPro"/>
</dbReference>
<protein>
    <submittedName>
        <fullName evidence="5">Multicopper oxidase domain-containing protein</fullName>
    </submittedName>
</protein>
<dbReference type="Pfam" id="PF07731">
    <property type="entry name" value="Cu-oxidase_2"/>
    <property type="match status" value="1"/>
</dbReference>
<dbReference type="SUPFAM" id="SSF49503">
    <property type="entry name" value="Cupredoxins"/>
    <property type="match status" value="3"/>
</dbReference>
<dbReference type="Gene3D" id="2.60.40.420">
    <property type="entry name" value="Cupredoxins - blue copper proteins"/>
    <property type="match status" value="3"/>
</dbReference>
<dbReference type="AlphaFoldDB" id="A0A8J8M7J5"/>
<evidence type="ECO:0000313" key="6">
    <source>
        <dbReference type="Proteomes" id="UP000677305"/>
    </source>
</evidence>
<feature type="domain" description="Plastocyanin-like" evidence="3">
    <location>
        <begin position="385"/>
        <end position="507"/>
    </location>
</feature>
<dbReference type="RefSeq" id="WP_212692065.1">
    <property type="nucleotide sequence ID" value="NZ_CP058561.1"/>
</dbReference>
<dbReference type="PANTHER" id="PTHR48267">
    <property type="entry name" value="CUPREDOXIN SUPERFAMILY PROTEIN"/>
    <property type="match status" value="1"/>
</dbReference>
<reference evidence="5 6" key="1">
    <citation type="submission" date="2020-07" db="EMBL/GenBank/DDBJ databases">
        <title>Vallitalea guaymasensis genome.</title>
        <authorList>
            <person name="Postec A."/>
        </authorList>
    </citation>
    <scope>NUCLEOTIDE SEQUENCE [LARGE SCALE GENOMIC DNA]</scope>
    <source>
        <strain evidence="5 6">Ra1766G1</strain>
    </source>
</reference>
<dbReference type="InterPro" id="IPR011706">
    <property type="entry name" value="Cu-oxidase_C"/>
</dbReference>
<evidence type="ECO:0000259" key="4">
    <source>
        <dbReference type="Pfam" id="PF07732"/>
    </source>
</evidence>
<dbReference type="GO" id="GO:0016491">
    <property type="term" value="F:oxidoreductase activity"/>
    <property type="evidence" value="ECO:0007669"/>
    <property type="project" value="InterPro"/>
</dbReference>
<dbReference type="Proteomes" id="UP000677305">
    <property type="component" value="Chromosome"/>
</dbReference>
<dbReference type="CDD" id="cd13868">
    <property type="entry name" value="CuRO_2_CotA_like"/>
    <property type="match status" value="1"/>
</dbReference>
<name>A0A8J8M7J5_9FIRM</name>
<feature type="domain" description="Plastocyanin-like" evidence="4">
    <location>
        <begin position="94"/>
        <end position="176"/>
    </location>
</feature>
<dbReference type="InterPro" id="IPR001117">
    <property type="entry name" value="Cu-oxidase_2nd"/>
</dbReference>
<feature type="domain" description="Plastocyanin-like" evidence="4">
    <location>
        <begin position="44"/>
        <end position="82"/>
    </location>
</feature>
<dbReference type="CDD" id="cd13891">
    <property type="entry name" value="CuRO_3_CotA_like"/>
    <property type="match status" value="1"/>
</dbReference>
<dbReference type="InterPro" id="IPR011707">
    <property type="entry name" value="Cu-oxidase-like_N"/>
</dbReference>
<dbReference type="PANTHER" id="PTHR48267:SF1">
    <property type="entry name" value="BILIRUBIN OXIDASE"/>
    <property type="match status" value="1"/>
</dbReference>
<keyword evidence="6" id="KW-1185">Reference proteome</keyword>
<evidence type="ECO:0000256" key="1">
    <source>
        <dbReference type="ARBA" id="ARBA00010609"/>
    </source>
</evidence>
<dbReference type="InterPro" id="IPR045087">
    <property type="entry name" value="Cu-oxidase_fam"/>
</dbReference>
<dbReference type="CDD" id="cd13844">
    <property type="entry name" value="CuRO_1_BOD_CotA_like"/>
    <property type="match status" value="1"/>
</dbReference>
<dbReference type="Pfam" id="PF07732">
    <property type="entry name" value="Cu-oxidase_3"/>
    <property type="match status" value="2"/>
</dbReference>
<evidence type="ECO:0000313" key="5">
    <source>
        <dbReference type="EMBL" id="QUH27749.1"/>
    </source>
</evidence>
<dbReference type="EMBL" id="CP058561">
    <property type="protein sequence ID" value="QUH27749.1"/>
    <property type="molecule type" value="Genomic_DNA"/>
</dbReference>
<sequence>MTLAKFVDKLPIIRTIKPKGRMDGVPYYQMRIQQFKQKLHRDLPETTVWGLEGNYPGPTIEAKKNQLIKVEWMNELPSKHLLPVDTTIHGAEPNKPRVRTVVHLHGGVVQPDSDGYPDAWFTNGYREVGPEFKKKIYDYPNMQRGTTLWYHSHAIGITRLNVYAGVAGAYIIRDPAEKRLNLPKGKYEVTLLIQDRTFNDDGSLYYPCEPKPPIPNVCPSIVSDFFGDNILVNGKVWPYLEVEPRKYRFRIVNGSNSRFYRIGLSSSQPFYQIGTDGGFLESPVIAKKILIAPGERVDVIIDFSKLRGDNIVLTNNAPSPFPRGNPVNLTTEGQIMQFRVSKYLTSYDYSTIPYRLNIIKPLYERDARLERYLTLVRETDKYGRAFLLLDDKRWDDSITIKPLLGSIEVWTLINLANSTHPIHIHLVNFQILDRQPFDVEHYKKTGKILTTGPAVLPALNERGWKDTVRANPSEITRIIMRFVPYSGLYPWHCHILEHEDHEMMRPYEIIT</sequence>
<accession>A0A8J8M7J5</accession>
<dbReference type="FunFam" id="2.60.40.420:FF:000087">
    <property type="entry name" value="Spore coat protein A"/>
    <property type="match status" value="1"/>
</dbReference>
<gene>
    <name evidence="5" type="ORF">HYG85_01980</name>
</gene>
<organism evidence="5 6">
    <name type="scientific">Vallitalea guaymasensis</name>
    <dbReference type="NCBI Taxonomy" id="1185412"/>
    <lineage>
        <taxon>Bacteria</taxon>
        <taxon>Bacillati</taxon>
        <taxon>Bacillota</taxon>
        <taxon>Clostridia</taxon>
        <taxon>Lachnospirales</taxon>
        <taxon>Vallitaleaceae</taxon>
        <taxon>Vallitalea</taxon>
    </lineage>
</organism>
<dbReference type="Pfam" id="PF00394">
    <property type="entry name" value="Cu-oxidase"/>
    <property type="match status" value="1"/>
</dbReference>
<comment type="similarity">
    <text evidence="1">Belongs to the multicopper oxidase family.</text>
</comment>
<feature type="domain" description="Plastocyanin-like" evidence="2">
    <location>
        <begin position="228"/>
        <end position="311"/>
    </location>
</feature>